<gene>
    <name evidence="2" type="ORF">EVOR1521_LOCUS6786</name>
</gene>
<sequence length="194" mass="21503">MDNQDAQELLRVESRAEAPASRRWPTLLKVAVSASLVLVLFLVLRVPAKGVSSRSLDFISESSELQIDGAKGKDKDMVEQMQKGFAAMSDMFGLGDKKKTKSFKGFKGNPLEAAKESMQKAEAAMMKTFKDLQKKGPKMQSKNFMSPKSWEKKNKETADKLKGALSSIGNLKIPDHWKKLEKADGKAPWVAQVN</sequence>
<evidence type="ECO:0000313" key="3">
    <source>
        <dbReference type="Proteomes" id="UP001178507"/>
    </source>
</evidence>
<protein>
    <submittedName>
        <fullName evidence="2">Uncharacterized protein</fullName>
    </submittedName>
</protein>
<feature type="region of interest" description="Disordered" evidence="1">
    <location>
        <begin position="135"/>
        <end position="158"/>
    </location>
</feature>
<dbReference type="Proteomes" id="UP001178507">
    <property type="component" value="Unassembled WGS sequence"/>
</dbReference>
<evidence type="ECO:0000256" key="1">
    <source>
        <dbReference type="SAM" id="MobiDB-lite"/>
    </source>
</evidence>
<proteinExistence type="predicted"/>
<comment type="caution">
    <text evidence="2">The sequence shown here is derived from an EMBL/GenBank/DDBJ whole genome shotgun (WGS) entry which is preliminary data.</text>
</comment>
<evidence type="ECO:0000313" key="2">
    <source>
        <dbReference type="EMBL" id="CAJ1378172.1"/>
    </source>
</evidence>
<accession>A0AA36I0V4</accession>
<reference evidence="2" key="1">
    <citation type="submission" date="2023-08" db="EMBL/GenBank/DDBJ databases">
        <authorList>
            <person name="Chen Y."/>
            <person name="Shah S."/>
            <person name="Dougan E. K."/>
            <person name="Thang M."/>
            <person name="Chan C."/>
        </authorList>
    </citation>
    <scope>NUCLEOTIDE SEQUENCE</scope>
</reference>
<keyword evidence="3" id="KW-1185">Reference proteome</keyword>
<organism evidence="2 3">
    <name type="scientific">Effrenium voratum</name>
    <dbReference type="NCBI Taxonomy" id="2562239"/>
    <lineage>
        <taxon>Eukaryota</taxon>
        <taxon>Sar</taxon>
        <taxon>Alveolata</taxon>
        <taxon>Dinophyceae</taxon>
        <taxon>Suessiales</taxon>
        <taxon>Symbiodiniaceae</taxon>
        <taxon>Effrenium</taxon>
    </lineage>
</organism>
<dbReference type="AlphaFoldDB" id="A0AA36I0V4"/>
<feature type="compositionally biased region" description="Basic and acidic residues" evidence="1">
    <location>
        <begin position="149"/>
        <end position="158"/>
    </location>
</feature>
<dbReference type="EMBL" id="CAUJNA010000520">
    <property type="protein sequence ID" value="CAJ1378172.1"/>
    <property type="molecule type" value="Genomic_DNA"/>
</dbReference>
<name>A0AA36I0V4_9DINO</name>